<sequence>MRAFGCGNCSCSFHLSDIEEQTMSSEKKRPGSEERAEHSDNEKSKLPERGDENRKQAPHDRPGKQLGEGDAGRLTGAACFAPAASARRC</sequence>
<keyword evidence="3" id="KW-1185">Reference proteome</keyword>
<comment type="caution">
    <text evidence="2">The sequence shown here is derived from an EMBL/GenBank/DDBJ whole genome shotgun (WGS) entry which is preliminary data.</text>
</comment>
<name>U3UAX1_9BURK</name>
<reference evidence="2 3" key="2">
    <citation type="submission" date="2011-10" db="EMBL/GenBank/DDBJ databases">
        <title>Draft genome sequence of Candidatus Burkholderia kirkii.</title>
        <authorList>
            <person name="Carlier A.L."/>
            <person name="Eberl L."/>
        </authorList>
    </citation>
    <scope>NUCLEOTIDE SEQUENCE [LARGE SCALE GENOMIC DNA]</scope>
    <source>
        <strain evidence="2 3">UZHbot1</strain>
    </source>
</reference>
<evidence type="ECO:0000256" key="1">
    <source>
        <dbReference type="SAM" id="MobiDB-lite"/>
    </source>
</evidence>
<evidence type="ECO:0000313" key="3">
    <source>
        <dbReference type="Proteomes" id="UP000003511"/>
    </source>
</evidence>
<evidence type="ECO:0000313" key="2">
    <source>
        <dbReference type="EMBL" id="CCD39348.1"/>
    </source>
</evidence>
<proteinExistence type="predicted"/>
<dbReference type="HOGENOM" id="CLU_2449079_0_0_4"/>
<protein>
    <submittedName>
        <fullName evidence="2">WGS project CAFE00000000 data, contig bkir_c47</fullName>
    </submittedName>
</protein>
<accession>U3UAX1</accession>
<dbReference type="Proteomes" id="UP000003511">
    <property type="component" value="Unassembled WGS sequence"/>
</dbReference>
<organism evidence="2 3">
    <name type="scientific">Candidatus Paraburkholderia kirkii UZHbot1</name>
    <dbReference type="NCBI Taxonomy" id="1055526"/>
    <lineage>
        <taxon>Bacteria</taxon>
        <taxon>Pseudomonadati</taxon>
        <taxon>Pseudomonadota</taxon>
        <taxon>Betaproteobacteria</taxon>
        <taxon>Burkholderiales</taxon>
        <taxon>Burkholderiaceae</taxon>
        <taxon>Paraburkholderia</taxon>
    </lineage>
</organism>
<feature type="compositionally biased region" description="Basic and acidic residues" evidence="1">
    <location>
        <begin position="25"/>
        <end position="63"/>
    </location>
</feature>
<feature type="region of interest" description="Disordered" evidence="1">
    <location>
        <begin position="20"/>
        <end position="75"/>
    </location>
</feature>
<dbReference type="AlphaFoldDB" id="U3UAX1"/>
<gene>
    <name evidence="2" type="ORF">BKIR_c47_5638</name>
</gene>
<dbReference type="BioCyc" id="CBUR1055526:G10QW-427-MONOMER"/>
<dbReference type="EMBL" id="CAFE01000213">
    <property type="protein sequence ID" value="CCD39348.1"/>
    <property type="molecule type" value="Genomic_DNA"/>
</dbReference>
<reference evidence="2 3" key="1">
    <citation type="submission" date="2011-09" db="EMBL/GenBank/DDBJ databases">
        <authorList>
            <person name="Carlier A."/>
        </authorList>
    </citation>
    <scope>NUCLEOTIDE SEQUENCE [LARGE SCALE GENOMIC DNA]</scope>
    <source>
        <strain evidence="2 3">UZHbot1</strain>
    </source>
</reference>